<dbReference type="eggNOG" id="COG1463">
    <property type="taxonomic scope" value="Bacteria"/>
</dbReference>
<organism evidence="3 4">
    <name type="scientific">Methyloglobulus morosus KoM1</name>
    <dbReference type="NCBI Taxonomy" id="1116472"/>
    <lineage>
        <taxon>Bacteria</taxon>
        <taxon>Pseudomonadati</taxon>
        <taxon>Pseudomonadota</taxon>
        <taxon>Gammaproteobacteria</taxon>
        <taxon>Methylococcales</taxon>
        <taxon>Methylococcaceae</taxon>
        <taxon>Methyloglobulus</taxon>
    </lineage>
</organism>
<dbReference type="Proteomes" id="UP000017842">
    <property type="component" value="Unassembled WGS sequence"/>
</dbReference>
<evidence type="ECO:0000313" key="3">
    <source>
        <dbReference type="EMBL" id="ESS73999.1"/>
    </source>
</evidence>
<dbReference type="EMBL" id="AYLO01000007">
    <property type="protein sequence ID" value="ESS73999.1"/>
    <property type="molecule type" value="Genomic_DNA"/>
</dbReference>
<sequence length="304" mass="33015">MGRSNRALLSGLFVAILLAATTGIVYWLGHLERERDVYIISTQASVSGLNPESTVFYRGIAVGKVLDIRFDPENAGIILIKIEVDKNIVFTKGVYATLQLKGVTGLTQLELKDSGKITEKLPPGDDDFANRIPLVQSVTDRLLDSGDELLKKADHLMIRLSSLLNEENEKNIVGILANLKTLSGKLESLQKSVDNALVGIPVLTKDASKTLKNIDALASDLKTLSKEAKNLSKKVGTVADTGNVAGSQFVQTTIPKMNQLLTELQATTEQVKRIATTFENNPQSLLLPERQVPGPGEPGYEEPK</sequence>
<dbReference type="STRING" id="1116472.MGMO_7c00180"/>
<name>V5C1L4_9GAMM</name>
<proteinExistence type="predicted"/>
<feature type="region of interest" description="Disordered" evidence="1">
    <location>
        <begin position="284"/>
        <end position="304"/>
    </location>
</feature>
<reference evidence="3 4" key="1">
    <citation type="journal article" date="2013" name="Genome Announc.">
        <title>Draft Genome Sequence of the Methanotrophic Gammaproteobacterium Methyloglobulus morosus DSM 22980 Strain KoM1.</title>
        <authorList>
            <person name="Poehlein A."/>
            <person name="Deutzmann J.S."/>
            <person name="Daniel R."/>
            <person name="Simeonova D.D."/>
        </authorList>
    </citation>
    <scope>NUCLEOTIDE SEQUENCE [LARGE SCALE GENOMIC DNA]</scope>
    <source>
        <strain evidence="3 4">KoM1</strain>
    </source>
</reference>
<accession>V5C1L4</accession>
<comment type="caution">
    <text evidence="3">The sequence shown here is derived from an EMBL/GenBank/DDBJ whole genome shotgun (WGS) entry which is preliminary data.</text>
</comment>
<evidence type="ECO:0000259" key="2">
    <source>
        <dbReference type="Pfam" id="PF02470"/>
    </source>
</evidence>
<dbReference type="AlphaFoldDB" id="V5C1L4"/>
<dbReference type="PANTHER" id="PTHR36698">
    <property type="entry name" value="BLL5892 PROTEIN"/>
    <property type="match status" value="1"/>
</dbReference>
<evidence type="ECO:0000256" key="1">
    <source>
        <dbReference type="SAM" id="MobiDB-lite"/>
    </source>
</evidence>
<evidence type="ECO:0000313" key="4">
    <source>
        <dbReference type="Proteomes" id="UP000017842"/>
    </source>
</evidence>
<dbReference type="OrthoDB" id="9806984at2"/>
<dbReference type="PATRIC" id="fig|1116472.3.peg.144"/>
<keyword evidence="4" id="KW-1185">Reference proteome</keyword>
<dbReference type="PANTHER" id="PTHR36698:SF2">
    <property type="entry name" value="MCE_MLAD DOMAIN-CONTAINING PROTEIN"/>
    <property type="match status" value="1"/>
</dbReference>
<dbReference type="Pfam" id="PF02470">
    <property type="entry name" value="MlaD"/>
    <property type="match status" value="1"/>
</dbReference>
<dbReference type="InterPro" id="IPR003399">
    <property type="entry name" value="Mce/MlaD"/>
</dbReference>
<gene>
    <name evidence="3" type="ORF">MGMO_7c00180</name>
</gene>
<protein>
    <submittedName>
        <fullName evidence="3">Mammalian cell entry-like domain-containing protein</fullName>
    </submittedName>
</protein>
<dbReference type="RefSeq" id="WP_023493071.1">
    <property type="nucleotide sequence ID" value="NZ_AYLO01000007.1"/>
</dbReference>
<feature type="domain" description="Mce/MlaD" evidence="2">
    <location>
        <begin position="44"/>
        <end position="112"/>
    </location>
</feature>